<evidence type="ECO:0000256" key="1">
    <source>
        <dbReference type="SAM" id="MobiDB-lite"/>
    </source>
</evidence>
<proteinExistence type="predicted"/>
<dbReference type="EMBL" id="CAJNOR010000657">
    <property type="protein sequence ID" value="CAF0974189.1"/>
    <property type="molecule type" value="Genomic_DNA"/>
</dbReference>
<dbReference type="Proteomes" id="UP000663828">
    <property type="component" value="Unassembled WGS sequence"/>
</dbReference>
<dbReference type="AlphaFoldDB" id="A0A814F2N6"/>
<organism evidence="2 3">
    <name type="scientific">Adineta ricciae</name>
    <name type="common">Rotifer</name>
    <dbReference type="NCBI Taxonomy" id="249248"/>
    <lineage>
        <taxon>Eukaryota</taxon>
        <taxon>Metazoa</taxon>
        <taxon>Spiralia</taxon>
        <taxon>Gnathifera</taxon>
        <taxon>Rotifera</taxon>
        <taxon>Eurotatoria</taxon>
        <taxon>Bdelloidea</taxon>
        <taxon>Adinetida</taxon>
        <taxon>Adinetidae</taxon>
        <taxon>Adineta</taxon>
    </lineage>
</organism>
<feature type="compositionally biased region" description="Basic and acidic residues" evidence="1">
    <location>
        <begin position="10"/>
        <end position="21"/>
    </location>
</feature>
<name>A0A814F2N6_ADIRI</name>
<evidence type="ECO:0000313" key="3">
    <source>
        <dbReference type="Proteomes" id="UP000663828"/>
    </source>
</evidence>
<feature type="region of interest" description="Disordered" evidence="1">
    <location>
        <begin position="58"/>
        <end position="84"/>
    </location>
</feature>
<keyword evidence="3" id="KW-1185">Reference proteome</keyword>
<reference evidence="2" key="1">
    <citation type="submission" date="2021-02" db="EMBL/GenBank/DDBJ databases">
        <authorList>
            <person name="Nowell W R."/>
        </authorList>
    </citation>
    <scope>NUCLEOTIDE SEQUENCE</scope>
</reference>
<protein>
    <submittedName>
        <fullName evidence="2">Uncharacterized protein</fullName>
    </submittedName>
</protein>
<sequence length="84" mass="9342">MSKRTLAGGKENKPKASESDDIRLLKEAISRLNKIIADHEVLITKLMVDLQKKKIVQSEAQSNAAKHQGMFLSDDSNSPPLQKK</sequence>
<feature type="compositionally biased region" description="Polar residues" evidence="1">
    <location>
        <begin position="74"/>
        <end position="84"/>
    </location>
</feature>
<evidence type="ECO:0000313" key="2">
    <source>
        <dbReference type="EMBL" id="CAF0974189.1"/>
    </source>
</evidence>
<accession>A0A814F2N6</accession>
<gene>
    <name evidence="2" type="ORF">XAT740_LOCUS11832</name>
</gene>
<feature type="region of interest" description="Disordered" evidence="1">
    <location>
        <begin position="1"/>
        <end position="21"/>
    </location>
</feature>
<comment type="caution">
    <text evidence="2">The sequence shown here is derived from an EMBL/GenBank/DDBJ whole genome shotgun (WGS) entry which is preliminary data.</text>
</comment>